<reference evidence="8 9" key="1">
    <citation type="journal article" date="2019" name="Mol. Ecol. Resour.">
        <title>Chromosome-level genome assembly of Triplophysa tibetana, a fish adapted to the harsh high-altitude environment of the Tibetan Plateau.</title>
        <authorList>
            <person name="Yang X."/>
            <person name="Liu H."/>
            <person name="Ma Z."/>
            <person name="Zou Y."/>
            <person name="Zou M."/>
            <person name="Mao Y."/>
            <person name="Li X."/>
            <person name="Wang H."/>
            <person name="Chen T."/>
            <person name="Wang W."/>
            <person name="Yang R."/>
        </authorList>
    </citation>
    <scope>NUCLEOTIDE SEQUENCE [LARGE SCALE GENOMIC DNA]</scope>
    <source>
        <strain evidence="8">TTIB1903HZAU</strain>
        <tissue evidence="8">Muscle</tissue>
    </source>
</reference>
<feature type="signal peptide" evidence="7">
    <location>
        <begin position="1"/>
        <end position="20"/>
    </location>
</feature>
<keyword evidence="9" id="KW-1185">Reference proteome</keyword>
<accession>A0A5A9NVA0</accession>
<evidence type="ECO:0000256" key="1">
    <source>
        <dbReference type="ARBA" id="ARBA00004167"/>
    </source>
</evidence>
<dbReference type="AlphaFoldDB" id="A0A5A9NVA0"/>
<gene>
    <name evidence="8" type="ORF">E1301_Tti007292</name>
</gene>
<dbReference type="GO" id="GO:0016020">
    <property type="term" value="C:membrane"/>
    <property type="evidence" value="ECO:0007669"/>
    <property type="project" value="UniProtKB-SubCell"/>
</dbReference>
<evidence type="ECO:0000256" key="4">
    <source>
        <dbReference type="ARBA" id="ARBA00023136"/>
    </source>
</evidence>
<evidence type="ECO:0000256" key="5">
    <source>
        <dbReference type="ARBA" id="ARBA00049650"/>
    </source>
</evidence>
<evidence type="ECO:0000256" key="7">
    <source>
        <dbReference type="SAM" id="SignalP"/>
    </source>
</evidence>
<protein>
    <recommendedName>
        <fullName evidence="10">Small integral membrane protein 24</fullName>
    </recommendedName>
</protein>
<keyword evidence="2 6" id="KW-0812">Transmembrane</keyword>
<comment type="caution">
    <text evidence="8">The sequence shown here is derived from an EMBL/GenBank/DDBJ whole genome shotgun (WGS) entry which is preliminary data.</text>
</comment>
<keyword evidence="3 6" id="KW-1133">Transmembrane helix</keyword>
<keyword evidence="4 6" id="KW-0472">Membrane</keyword>
<comment type="similarity">
    <text evidence="5">Belongs to the PDZK1-interacting protein 1/SMIM24 family.</text>
</comment>
<comment type="subcellular location">
    <subcellularLocation>
        <location evidence="1">Membrane</location>
        <topology evidence="1">Single-pass membrane protein</topology>
    </subcellularLocation>
</comment>
<dbReference type="PANTHER" id="PTHR15296">
    <property type="entry name" value="MEMBRANE-ASSOCIATED PROTEIN MAP17"/>
    <property type="match status" value="1"/>
</dbReference>
<dbReference type="EMBL" id="SOYY01000012">
    <property type="protein sequence ID" value="KAA0714144.1"/>
    <property type="molecule type" value="Genomic_DNA"/>
</dbReference>
<dbReference type="Pfam" id="PF15807">
    <property type="entry name" value="MAP17"/>
    <property type="match status" value="1"/>
</dbReference>
<evidence type="ECO:0000313" key="8">
    <source>
        <dbReference type="EMBL" id="KAA0714144.1"/>
    </source>
</evidence>
<sequence length="99" mass="11148">MFHLKNILAFILLSATICQAKTGDLRASETTTKVTLQPWLVGLAAVVGFLLIVFVILIVNRLFFTKDKDEMIEKEIESFAFENKAVDLEANEETKQTTL</sequence>
<feature type="chain" id="PRO_5023085659" description="Small integral membrane protein 24" evidence="7">
    <location>
        <begin position="21"/>
        <end position="99"/>
    </location>
</feature>
<dbReference type="Proteomes" id="UP000324632">
    <property type="component" value="Chromosome 12"/>
</dbReference>
<evidence type="ECO:0008006" key="10">
    <source>
        <dbReference type="Google" id="ProtNLM"/>
    </source>
</evidence>
<organism evidence="8 9">
    <name type="scientific">Triplophysa tibetana</name>
    <dbReference type="NCBI Taxonomy" id="1572043"/>
    <lineage>
        <taxon>Eukaryota</taxon>
        <taxon>Metazoa</taxon>
        <taxon>Chordata</taxon>
        <taxon>Craniata</taxon>
        <taxon>Vertebrata</taxon>
        <taxon>Euteleostomi</taxon>
        <taxon>Actinopterygii</taxon>
        <taxon>Neopterygii</taxon>
        <taxon>Teleostei</taxon>
        <taxon>Ostariophysi</taxon>
        <taxon>Cypriniformes</taxon>
        <taxon>Nemacheilidae</taxon>
        <taxon>Triplophysa</taxon>
    </lineage>
</organism>
<name>A0A5A9NVA0_9TELE</name>
<proteinExistence type="inferred from homology"/>
<evidence type="ECO:0000256" key="2">
    <source>
        <dbReference type="ARBA" id="ARBA00022692"/>
    </source>
</evidence>
<evidence type="ECO:0000256" key="3">
    <source>
        <dbReference type="ARBA" id="ARBA00022989"/>
    </source>
</evidence>
<evidence type="ECO:0000313" key="9">
    <source>
        <dbReference type="Proteomes" id="UP000324632"/>
    </source>
</evidence>
<feature type="transmembrane region" description="Helical" evidence="6">
    <location>
        <begin position="39"/>
        <end position="64"/>
    </location>
</feature>
<dbReference type="PANTHER" id="PTHR15296:SF2">
    <property type="entry name" value="SMALL INTEGRAL MEMBRANE PROTEIN 24"/>
    <property type="match status" value="1"/>
</dbReference>
<evidence type="ECO:0000256" key="6">
    <source>
        <dbReference type="SAM" id="Phobius"/>
    </source>
</evidence>
<dbReference type="InterPro" id="IPR031627">
    <property type="entry name" value="PDZK1IP1/SMIM24"/>
</dbReference>
<keyword evidence="7" id="KW-0732">Signal</keyword>